<dbReference type="InterPro" id="IPR033949">
    <property type="entry name" value="CobQ_GATase1"/>
</dbReference>
<comment type="caution">
    <text evidence="10">The sequence shown here is derived from an EMBL/GenBank/DDBJ whole genome shotgun (WGS) entry which is preliminary data.</text>
</comment>
<dbReference type="RefSeq" id="WP_140590186.1">
    <property type="nucleotide sequence ID" value="NZ_VFRR01000035.1"/>
</dbReference>
<dbReference type="EMBL" id="VFRR01000035">
    <property type="protein sequence ID" value="TPE48212.1"/>
    <property type="molecule type" value="Genomic_DNA"/>
</dbReference>
<dbReference type="CDD" id="cd01750">
    <property type="entry name" value="GATase1_CobQ"/>
    <property type="match status" value="1"/>
</dbReference>
<dbReference type="SUPFAM" id="SSF52317">
    <property type="entry name" value="Class I glutamine amidotransferase-like"/>
    <property type="match status" value="1"/>
</dbReference>
<dbReference type="NCBIfam" id="NF001989">
    <property type="entry name" value="PRK00784.1"/>
    <property type="match status" value="1"/>
</dbReference>
<dbReference type="Proteomes" id="UP000315901">
    <property type="component" value="Unassembled WGS sequence"/>
</dbReference>
<comment type="function">
    <text evidence="6 7">Catalyzes amidations at positions B, D, E, and G on adenosylcobyrinic A,C-diamide. NH(2) groups are provided by glutamine, and one molecule of ATP is hydrogenolyzed for each amidation.</text>
</comment>
<dbReference type="AlphaFoldDB" id="A0A501WHD7"/>
<dbReference type="GO" id="GO:0003824">
    <property type="term" value="F:catalytic activity"/>
    <property type="evidence" value="ECO:0007669"/>
    <property type="project" value="InterPro"/>
</dbReference>
<comment type="pathway">
    <text evidence="1 7">Cofactor biosynthesis; adenosylcobalamin biosynthesis.</text>
</comment>
<proteinExistence type="inferred from homology"/>
<dbReference type="CDD" id="cd05389">
    <property type="entry name" value="CobQ_N"/>
    <property type="match status" value="1"/>
</dbReference>
<dbReference type="GO" id="GO:0009236">
    <property type="term" value="P:cobalamin biosynthetic process"/>
    <property type="evidence" value="ECO:0007669"/>
    <property type="project" value="UniProtKB-UniRule"/>
</dbReference>
<evidence type="ECO:0000256" key="6">
    <source>
        <dbReference type="ARBA" id="ARBA00025166"/>
    </source>
</evidence>
<protein>
    <recommendedName>
        <fullName evidence="3 7">Cobyric acid synthase</fullName>
    </recommendedName>
</protein>
<evidence type="ECO:0000256" key="2">
    <source>
        <dbReference type="ARBA" id="ARBA00006205"/>
    </source>
</evidence>
<evidence type="ECO:0000313" key="10">
    <source>
        <dbReference type="EMBL" id="TPE48212.1"/>
    </source>
</evidence>
<sequence>MSFFSIMVQGTTSDAGKSTLVTGLCRLLKQQGFNIAPFKPQNMALNSAVTADGKEIGRAQAVQAYAAGLEPHVDMNPILLKPNTDIGAQVIIHGQAIGNMNAVSYHEYKTVAKQAALDSFYRLQQQYDVVVTEGAGSPAEINLRDRDIANMGFAEAVDCPVIIIADIDKGGVFAHLVGTLALLSPSEQKRVVGFVINRFRGDISLLQSGLDWLEERTGKPVLGVLPYLMDFHLEAEDAVANTVTKDQQQTKLNVVIPILPRTSNHTDWDALRLHPNVNVTLVRAGDAIPPADLVILPGSKSVQADLAFLRDYGWQDYLDRHLRYGGKLLGICGGYQMLGESLHDPDGLENEQPSSMAGFSYLPISTTLAKEKQLKLRQGVLPTLGNAPVKGYEIHAGVTTHHAPLNAFARLENGTPDGAISPDGQVIGTYLHGLLDDADTLAALLTWAGAKDFTPFDYEALREREVARLAQSCAEHLDMEKLLTLCREFYQK</sequence>
<dbReference type="Pfam" id="PF07685">
    <property type="entry name" value="GATase_3"/>
    <property type="match status" value="1"/>
</dbReference>
<feature type="active site" description="Nucleophile" evidence="7">
    <location>
        <position position="332"/>
    </location>
</feature>
<evidence type="ECO:0000259" key="9">
    <source>
        <dbReference type="Pfam" id="PF07685"/>
    </source>
</evidence>
<evidence type="ECO:0000256" key="5">
    <source>
        <dbReference type="ARBA" id="ARBA00022962"/>
    </source>
</evidence>
<evidence type="ECO:0000256" key="4">
    <source>
        <dbReference type="ARBA" id="ARBA00022573"/>
    </source>
</evidence>
<evidence type="ECO:0000256" key="7">
    <source>
        <dbReference type="HAMAP-Rule" id="MF_00028"/>
    </source>
</evidence>
<dbReference type="InterPro" id="IPR029062">
    <property type="entry name" value="Class_I_gatase-like"/>
</dbReference>
<evidence type="ECO:0000256" key="3">
    <source>
        <dbReference type="ARBA" id="ARBA00019833"/>
    </source>
</evidence>
<dbReference type="InterPro" id="IPR027417">
    <property type="entry name" value="P-loop_NTPase"/>
</dbReference>
<dbReference type="PANTHER" id="PTHR21343">
    <property type="entry name" value="DETHIOBIOTIN SYNTHETASE"/>
    <property type="match status" value="1"/>
</dbReference>
<dbReference type="OrthoDB" id="9808302at2"/>
<dbReference type="UniPathway" id="UPA00148"/>
<feature type="domain" description="CobQ/CobB/MinD/ParA nucleotide binding" evidence="8">
    <location>
        <begin position="6"/>
        <end position="231"/>
    </location>
</feature>
<dbReference type="InterPro" id="IPR004459">
    <property type="entry name" value="CobQ_synth"/>
</dbReference>
<dbReference type="Pfam" id="PF01656">
    <property type="entry name" value="CbiA"/>
    <property type="match status" value="1"/>
</dbReference>
<dbReference type="InterPro" id="IPR002586">
    <property type="entry name" value="CobQ/CobB/MinD/ParA_Nub-bd_dom"/>
</dbReference>
<dbReference type="PROSITE" id="PS51274">
    <property type="entry name" value="GATASE_COBBQ"/>
    <property type="match status" value="1"/>
</dbReference>
<dbReference type="SUPFAM" id="SSF52540">
    <property type="entry name" value="P-loop containing nucleoside triphosphate hydrolases"/>
    <property type="match status" value="1"/>
</dbReference>
<dbReference type="InterPro" id="IPR047045">
    <property type="entry name" value="CobQ_N"/>
</dbReference>
<dbReference type="NCBIfam" id="TIGR00313">
    <property type="entry name" value="cobQ"/>
    <property type="match status" value="1"/>
</dbReference>
<name>A0A501WHD7_9GAMM</name>
<dbReference type="Gene3D" id="3.40.50.300">
    <property type="entry name" value="P-loop containing nucleotide triphosphate hydrolases"/>
    <property type="match status" value="1"/>
</dbReference>
<dbReference type="Gene3D" id="3.40.50.880">
    <property type="match status" value="1"/>
</dbReference>
<reference evidence="10 11" key="1">
    <citation type="submission" date="2019-06" db="EMBL/GenBank/DDBJ databases">
        <title>A novel bacterium of genus Marinomonas, isolated from coastal sand.</title>
        <authorList>
            <person name="Huang H."/>
            <person name="Mo K."/>
            <person name="Hu Y."/>
        </authorList>
    </citation>
    <scope>NUCLEOTIDE SEQUENCE [LARGE SCALE GENOMIC DNA]</scope>
    <source>
        <strain evidence="10 11">HB171799</strain>
    </source>
</reference>
<gene>
    <name evidence="7" type="primary">cobQ</name>
    <name evidence="10" type="ORF">FJM67_13420</name>
</gene>
<comment type="similarity">
    <text evidence="2 7">Belongs to the CobB/CobQ family. CobQ subfamily.</text>
</comment>
<keyword evidence="4 7" id="KW-0169">Cobalamin biosynthesis</keyword>
<dbReference type="InterPro" id="IPR011698">
    <property type="entry name" value="GATase_3"/>
</dbReference>
<keyword evidence="11" id="KW-1185">Reference proteome</keyword>
<dbReference type="HAMAP" id="MF_00028">
    <property type="entry name" value="CobQ"/>
    <property type="match status" value="1"/>
</dbReference>
<evidence type="ECO:0000313" key="11">
    <source>
        <dbReference type="Proteomes" id="UP000315901"/>
    </source>
</evidence>
<dbReference type="GO" id="GO:0015420">
    <property type="term" value="F:ABC-type vitamin B12 transporter activity"/>
    <property type="evidence" value="ECO:0007669"/>
    <property type="project" value="UniProtKB-UniRule"/>
</dbReference>
<accession>A0A501WHD7</accession>
<feature type="active site" evidence="7">
    <location>
        <position position="432"/>
    </location>
</feature>
<dbReference type="PANTHER" id="PTHR21343:SF1">
    <property type="entry name" value="COBYRIC ACID SYNTHASE"/>
    <property type="match status" value="1"/>
</dbReference>
<keyword evidence="5 7" id="KW-0315">Glutamine amidotransferase</keyword>
<organism evidence="10 11">
    <name type="scientific">Maribrevibacterium harenarium</name>
    <dbReference type="NCBI Taxonomy" id="2589817"/>
    <lineage>
        <taxon>Bacteria</taxon>
        <taxon>Pseudomonadati</taxon>
        <taxon>Pseudomonadota</taxon>
        <taxon>Gammaproteobacteria</taxon>
        <taxon>Oceanospirillales</taxon>
        <taxon>Oceanospirillaceae</taxon>
        <taxon>Maribrevibacterium</taxon>
    </lineage>
</organism>
<evidence type="ECO:0000259" key="8">
    <source>
        <dbReference type="Pfam" id="PF01656"/>
    </source>
</evidence>
<evidence type="ECO:0000256" key="1">
    <source>
        <dbReference type="ARBA" id="ARBA00004953"/>
    </source>
</evidence>
<feature type="domain" description="CobB/CobQ-like glutamine amidotransferase" evidence="9">
    <location>
        <begin position="254"/>
        <end position="438"/>
    </location>
</feature>